<dbReference type="SUPFAM" id="SSF52540">
    <property type="entry name" value="P-loop containing nucleoside triphosphate hydrolases"/>
    <property type="match status" value="1"/>
</dbReference>
<keyword evidence="3" id="KW-0813">Transport</keyword>
<comment type="caution">
    <text evidence="15">The sequence shown here is derived from an EMBL/GenBank/DDBJ whole genome shotgun (WGS) entry which is preliminary data.</text>
</comment>
<dbReference type="InterPro" id="IPR050352">
    <property type="entry name" value="ABCG_transporters"/>
</dbReference>
<keyword evidence="9 13" id="KW-1133">Transmembrane helix</keyword>
<keyword evidence="7" id="KW-0256">Endoplasmic reticulum</keyword>
<feature type="transmembrane region" description="Helical" evidence="13">
    <location>
        <begin position="598"/>
        <end position="615"/>
    </location>
</feature>
<keyword evidence="11" id="KW-0325">Glycoprotein</keyword>
<dbReference type="Pfam" id="PF00005">
    <property type="entry name" value="ABC_tran"/>
    <property type="match status" value="1"/>
</dbReference>
<dbReference type="PROSITE" id="PS50893">
    <property type="entry name" value="ABC_TRANSPORTER_2"/>
    <property type="match status" value="1"/>
</dbReference>
<feature type="region of interest" description="Disordered" evidence="12">
    <location>
        <begin position="407"/>
        <end position="486"/>
    </location>
</feature>
<keyword evidence="4 13" id="KW-0812">Transmembrane</keyword>
<dbReference type="GO" id="GO:0005524">
    <property type="term" value="F:ATP binding"/>
    <property type="evidence" value="ECO:0007669"/>
    <property type="project" value="UniProtKB-KW"/>
</dbReference>
<evidence type="ECO:0000256" key="6">
    <source>
        <dbReference type="ARBA" id="ARBA00022741"/>
    </source>
</evidence>
<evidence type="ECO:0000256" key="3">
    <source>
        <dbReference type="ARBA" id="ARBA00022448"/>
    </source>
</evidence>
<dbReference type="PROSITE" id="PS00211">
    <property type="entry name" value="ABC_TRANSPORTER_1"/>
    <property type="match status" value="1"/>
</dbReference>
<proteinExistence type="inferred from homology"/>
<keyword evidence="6" id="KW-0547">Nucleotide-binding</keyword>
<evidence type="ECO:0000256" key="12">
    <source>
        <dbReference type="SAM" id="MobiDB-lite"/>
    </source>
</evidence>
<dbReference type="InterPro" id="IPR017871">
    <property type="entry name" value="ABC_transporter-like_CS"/>
</dbReference>
<dbReference type="InterPro" id="IPR043926">
    <property type="entry name" value="ABCG_dom"/>
</dbReference>
<dbReference type="Pfam" id="PF19055">
    <property type="entry name" value="ABC2_membrane_7"/>
    <property type="match status" value="1"/>
</dbReference>
<sequence>MNVLISQFFGDPYIQLSCPYAGECLHFSQVPGYSRPDLPTPFTPLELSLIILGAITLLLIVFGFIRWAAKKSDADRLQLGYLSISDVDDEQDEAERRRLMMTHHTPSSLMFRDVSYVIAQGKQEAGGTWLRRGRASGNQLADEAGGSPDGVDDGEKLVILEGVHGMVKSGQVMAIMGGSGAGKTTFLDILARRAKSGIVAGEILVNGSFMSDSEYRSIVGFVDQEDTLMDTLTVYETILYSALLRLPRSMTFEEKKARVMETMVELGIEGIANRRVGKAGARGISGGEKRRVSIACELVTSPSILFLDEPTSGLDSYNAYNVIECLVSLARTYNRTVICTIHQPRSNIYALFDHLVLLAKGRMVYSGPAQASVIDHFKSMGFECPVGFNIADYLVDLTMHVIQEDEDATTPANGGGSQSSTESAANGEGASESSSTIINVPAKRPKVRRTASIREQQEDALFKPKPHRSAASQNADPSDSTPRKGKRRLTIQQYNQMANHLRGLVDGYSMSSIADDIATEINTAVEAANAIAPVGEGRPIIPGDSSAPLLNPTNHYPLTTQRSLIRQQRATWWTQFKILSGRTFKNLYRNPDLLRTHYIIAVIVALGLGVLFWRLDNTLAGFQNRMGDKFDNPDMESQSF</sequence>
<protein>
    <recommendedName>
        <fullName evidence="14">ABC transporter domain-containing protein</fullName>
    </recommendedName>
</protein>
<evidence type="ECO:0000256" key="2">
    <source>
        <dbReference type="ARBA" id="ARBA00005814"/>
    </source>
</evidence>
<evidence type="ECO:0000256" key="1">
    <source>
        <dbReference type="ARBA" id="ARBA00004477"/>
    </source>
</evidence>
<evidence type="ECO:0000256" key="10">
    <source>
        <dbReference type="ARBA" id="ARBA00023136"/>
    </source>
</evidence>
<feature type="compositionally biased region" description="Low complexity" evidence="12">
    <location>
        <begin position="419"/>
        <end position="436"/>
    </location>
</feature>
<evidence type="ECO:0000256" key="13">
    <source>
        <dbReference type="SAM" id="Phobius"/>
    </source>
</evidence>
<organism evidence="15 16">
    <name type="scientific">Rhizophlyctis rosea</name>
    <dbReference type="NCBI Taxonomy" id="64517"/>
    <lineage>
        <taxon>Eukaryota</taxon>
        <taxon>Fungi</taxon>
        <taxon>Fungi incertae sedis</taxon>
        <taxon>Chytridiomycota</taxon>
        <taxon>Chytridiomycota incertae sedis</taxon>
        <taxon>Chytridiomycetes</taxon>
        <taxon>Rhizophlyctidales</taxon>
        <taxon>Rhizophlyctidaceae</taxon>
        <taxon>Rhizophlyctis</taxon>
    </lineage>
</organism>
<dbReference type="GO" id="GO:0005789">
    <property type="term" value="C:endoplasmic reticulum membrane"/>
    <property type="evidence" value="ECO:0007669"/>
    <property type="project" value="UniProtKB-SubCell"/>
</dbReference>
<keyword evidence="16" id="KW-1185">Reference proteome</keyword>
<keyword evidence="5" id="KW-0732">Signal</keyword>
<gene>
    <name evidence="15" type="ORF">HK097_005770</name>
</gene>
<dbReference type="PANTHER" id="PTHR48041:SF2">
    <property type="entry name" value="ATP-DEPENDENT PERMEASE-RELATED"/>
    <property type="match status" value="1"/>
</dbReference>
<reference evidence="15" key="1">
    <citation type="submission" date="2020-05" db="EMBL/GenBank/DDBJ databases">
        <title>Phylogenomic resolution of chytrid fungi.</title>
        <authorList>
            <person name="Stajich J.E."/>
            <person name="Amses K."/>
            <person name="Simmons R."/>
            <person name="Seto K."/>
            <person name="Myers J."/>
            <person name="Bonds A."/>
            <person name="Quandt C.A."/>
            <person name="Barry K."/>
            <person name="Liu P."/>
            <person name="Grigoriev I."/>
            <person name="Longcore J.E."/>
            <person name="James T.Y."/>
        </authorList>
    </citation>
    <scope>NUCLEOTIDE SEQUENCE</scope>
    <source>
        <strain evidence="15">JEL0318</strain>
    </source>
</reference>
<dbReference type="GO" id="GO:0016887">
    <property type="term" value="F:ATP hydrolysis activity"/>
    <property type="evidence" value="ECO:0007669"/>
    <property type="project" value="InterPro"/>
</dbReference>
<dbReference type="Proteomes" id="UP001212841">
    <property type="component" value="Unassembled WGS sequence"/>
</dbReference>
<comment type="similarity">
    <text evidence="2">Belongs to the ABC transporter superfamily. ABCG family. Eye pigment precursor importer (TC 3.A.1.204) subfamily.</text>
</comment>
<dbReference type="InterPro" id="IPR003439">
    <property type="entry name" value="ABC_transporter-like_ATP-bd"/>
</dbReference>
<evidence type="ECO:0000256" key="8">
    <source>
        <dbReference type="ARBA" id="ARBA00022840"/>
    </source>
</evidence>
<dbReference type="Gene3D" id="3.40.50.300">
    <property type="entry name" value="P-loop containing nucleotide triphosphate hydrolases"/>
    <property type="match status" value="1"/>
</dbReference>
<evidence type="ECO:0000256" key="9">
    <source>
        <dbReference type="ARBA" id="ARBA00022989"/>
    </source>
</evidence>
<evidence type="ECO:0000259" key="14">
    <source>
        <dbReference type="PROSITE" id="PS50893"/>
    </source>
</evidence>
<dbReference type="FunFam" id="3.40.50.300:FF:000702">
    <property type="entry name" value="ABC transporter (Adp1)"/>
    <property type="match status" value="1"/>
</dbReference>
<evidence type="ECO:0000313" key="16">
    <source>
        <dbReference type="Proteomes" id="UP001212841"/>
    </source>
</evidence>
<evidence type="ECO:0000256" key="11">
    <source>
        <dbReference type="ARBA" id="ARBA00023180"/>
    </source>
</evidence>
<dbReference type="PANTHER" id="PTHR48041">
    <property type="entry name" value="ABC TRANSPORTER G FAMILY MEMBER 28"/>
    <property type="match status" value="1"/>
</dbReference>
<feature type="compositionally biased region" description="Polar residues" evidence="12">
    <location>
        <begin position="470"/>
        <end position="480"/>
    </location>
</feature>
<evidence type="ECO:0000256" key="4">
    <source>
        <dbReference type="ARBA" id="ARBA00022692"/>
    </source>
</evidence>
<feature type="transmembrane region" description="Helical" evidence="13">
    <location>
        <begin position="47"/>
        <end position="69"/>
    </location>
</feature>
<name>A0AAD5SGG7_9FUNG</name>
<evidence type="ECO:0000313" key="15">
    <source>
        <dbReference type="EMBL" id="KAJ3052739.1"/>
    </source>
</evidence>
<accession>A0AAD5SGG7</accession>
<dbReference type="GO" id="GO:0140359">
    <property type="term" value="F:ABC-type transporter activity"/>
    <property type="evidence" value="ECO:0007669"/>
    <property type="project" value="InterPro"/>
</dbReference>
<dbReference type="AlphaFoldDB" id="A0AAD5SGG7"/>
<dbReference type="EMBL" id="JADGJD010000270">
    <property type="protein sequence ID" value="KAJ3052739.1"/>
    <property type="molecule type" value="Genomic_DNA"/>
</dbReference>
<feature type="domain" description="ABC transporter" evidence="14">
    <location>
        <begin position="138"/>
        <end position="385"/>
    </location>
</feature>
<dbReference type="InterPro" id="IPR027417">
    <property type="entry name" value="P-loop_NTPase"/>
</dbReference>
<keyword evidence="10 13" id="KW-0472">Membrane</keyword>
<dbReference type="InterPro" id="IPR003593">
    <property type="entry name" value="AAA+_ATPase"/>
</dbReference>
<evidence type="ECO:0000256" key="5">
    <source>
        <dbReference type="ARBA" id="ARBA00022729"/>
    </source>
</evidence>
<keyword evidence="8" id="KW-0067">ATP-binding</keyword>
<dbReference type="SMART" id="SM00382">
    <property type="entry name" value="AAA"/>
    <property type="match status" value="1"/>
</dbReference>
<evidence type="ECO:0000256" key="7">
    <source>
        <dbReference type="ARBA" id="ARBA00022824"/>
    </source>
</evidence>
<comment type="subcellular location">
    <subcellularLocation>
        <location evidence="1">Endoplasmic reticulum membrane</location>
        <topology evidence="1">Multi-pass membrane protein</topology>
    </subcellularLocation>
</comment>